<name>A0ABS4LMD7_9ACTN</name>
<evidence type="ECO:0000256" key="4">
    <source>
        <dbReference type="ARBA" id="ARBA00022989"/>
    </source>
</evidence>
<keyword evidence="3 7" id="KW-0812">Transmembrane</keyword>
<keyword evidence="4 7" id="KW-1133">Transmembrane helix</keyword>
<comment type="caution">
    <text evidence="8">The sequence shown here is derived from an EMBL/GenBank/DDBJ whole genome shotgun (WGS) entry which is preliminary data.</text>
</comment>
<dbReference type="EMBL" id="JAGGLP010000003">
    <property type="protein sequence ID" value="MBP2048564.1"/>
    <property type="molecule type" value="Genomic_DNA"/>
</dbReference>
<protein>
    <submittedName>
        <fullName evidence="8">MFS family permease</fullName>
    </submittedName>
</protein>
<evidence type="ECO:0000313" key="9">
    <source>
        <dbReference type="Proteomes" id="UP001519309"/>
    </source>
</evidence>
<dbReference type="Proteomes" id="UP001519309">
    <property type="component" value="Unassembled WGS sequence"/>
</dbReference>
<comment type="subcellular location">
    <subcellularLocation>
        <location evidence="1">Cell membrane</location>
        <topology evidence="1">Multi-pass membrane protein</topology>
    </subcellularLocation>
</comment>
<gene>
    <name evidence="8" type="ORF">J2Z21_001489</name>
</gene>
<keyword evidence="2" id="KW-1003">Cell membrane</keyword>
<evidence type="ECO:0000256" key="2">
    <source>
        <dbReference type="ARBA" id="ARBA00022475"/>
    </source>
</evidence>
<accession>A0ABS4LMD7</accession>
<proteinExistence type="predicted"/>
<evidence type="ECO:0000256" key="7">
    <source>
        <dbReference type="SAM" id="Phobius"/>
    </source>
</evidence>
<feature type="compositionally biased region" description="Low complexity" evidence="6">
    <location>
        <begin position="175"/>
        <end position="192"/>
    </location>
</feature>
<feature type="region of interest" description="Disordered" evidence="6">
    <location>
        <begin position="128"/>
        <end position="220"/>
    </location>
</feature>
<reference evidence="8 9" key="1">
    <citation type="submission" date="2021-03" db="EMBL/GenBank/DDBJ databases">
        <title>Genomic Encyclopedia of Type Strains, Phase IV (KMG-IV): sequencing the most valuable type-strain genomes for metagenomic binning, comparative biology and taxonomic classification.</title>
        <authorList>
            <person name="Goeker M."/>
        </authorList>
    </citation>
    <scope>NUCLEOTIDE SEQUENCE [LARGE SCALE GENOMIC DNA]</scope>
    <source>
        <strain evidence="8 9">DSM 40499</strain>
    </source>
</reference>
<feature type="compositionally biased region" description="Basic residues" evidence="6">
    <location>
        <begin position="128"/>
        <end position="138"/>
    </location>
</feature>
<evidence type="ECO:0000313" key="8">
    <source>
        <dbReference type="EMBL" id="MBP2048564.1"/>
    </source>
</evidence>
<evidence type="ECO:0000256" key="5">
    <source>
        <dbReference type="ARBA" id="ARBA00023136"/>
    </source>
</evidence>
<dbReference type="PANTHER" id="PTHR43124">
    <property type="entry name" value="PURINE EFFLUX PUMP PBUE"/>
    <property type="match status" value="1"/>
</dbReference>
<dbReference type="InterPro" id="IPR050189">
    <property type="entry name" value="MFS_Efflux_Transporters"/>
</dbReference>
<evidence type="ECO:0000256" key="1">
    <source>
        <dbReference type="ARBA" id="ARBA00004651"/>
    </source>
</evidence>
<sequence length="220" mass="23514">MPLPALSLSVFALCSAAYALIGPLLDVSHDLHVSVATAGQLLSPYAIEVTIGGPIVTVIGEQWGWRATFRVVACCAVLGVAAITLLVPSHLGGGQKLAIRAELATVTRKQVLWAPAITAACQTGRATVRKGQHQRRRQRGDAVAGPGLDRCGRRRRLPDRHPCRAPCAAGHGRGRQQPGTGTRAVVTMTTMSGRRRSTGVRPRPRPAPRRVRRKEDPCVP</sequence>
<feature type="transmembrane region" description="Helical" evidence="7">
    <location>
        <begin position="67"/>
        <end position="87"/>
    </location>
</feature>
<evidence type="ECO:0000256" key="3">
    <source>
        <dbReference type="ARBA" id="ARBA00022692"/>
    </source>
</evidence>
<keyword evidence="5 7" id="KW-0472">Membrane</keyword>
<dbReference type="PANTHER" id="PTHR43124:SF8">
    <property type="entry name" value="INNER MEMBRANE TRANSPORT PROTEIN YDHP"/>
    <property type="match status" value="1"/>
</dbReference>
<feature type="compositionally biased region" description="Basic residues" evidence="6">
    <location>
        <begin position="193"/>
        <end position="212"/>
    </location>
</feature>
<organism evidence="8 9">
    <name type="scientific">Streptomyces griseochromogenes</name>
    <dbReference type="NCBI Taxonomy" id="68214"/>
    <lineage>
        <taxon>Bacteria</taxon>
        <taxon>Bacillati</taxon>
        <taxon>Actinomycetota</taxon>
        <taxon>Actinomycetes</taxon>
        <taxon>Kitasatosporales</taxon>
        <taxon>Streptomycetaceae</taxon>
        <taxon>Streptomyces</taxon>
    </lineage>
</organism>
<dbReference type="RefSeq" id="WP_159400191.1">
    <property type="nucleotide sequence ID" value="NZ_CP016279.1"/>
</dbReference>
<keyword evidence="9" id="KW-1185">Reference proteome</keyword>
<dbReference type="SUPFAM" id="SSF103473">
    <property type="entry name" value="MFS general substrate transporter"/>
    <property type="match status" value="1"/>
</dbReference>
<dbReference type="InterPro" id="IPR036259">
    <property type="entry name" value="MFS_trans_sf"/>
</dbReference>
<evidence type="ECO:0000256" key="6">
    <source>
        <dbReference type="SAM" id="MobiDB-lite"/>
    </source>
</evidence>